<sequence>MSISGKQSYHRGHVQASISLGISSVVFTEACELKGKDVQVRRLQCRRVAQLIQDSGRTVVVVDVDDLIGWYWVLAKKPKRTIRVKEHATKTMPDAHLTASW</sequence>
<dbReference type="EMBL" id="JBEFKJ010000039">
    <property type="protein sequence ID" value="KAL2037558.1"/>
    <property type="molecule type" value="Genomic_DNA"/>
</dbReference>
<evidence type="ECO:0000313" key="2">
    <source>
        <dbReference type="Proteomes" id="UP001590950"/>
    </source>
</evidence>
<protein>
    <recommendedName>
        <fullName evidence="3">Transposase</fullName>
    </recommendedName>
</protein>
<evidence type="ECO:0008006" key="3">
    <source>
        <dbReference type="Google" id="ProtNLM"/>
    </source>
</evidence>
<dbReference type="Proteomes" id="UP001590950">
    <property type="component" value="Unassembled WGS sequence"/>
</dbReference>
<name>A0ABR3ZW60_9LECA</name>
<keyword evidence="2" id="KW-1185">Reference proteome</keyword>
<gene>
    <name evidence="1" type="ORF">N7G274_009670</name>
</gene>
<evidence type="ECO:0000313" key="1">
    <source>
        <dbReference type="EMBL" id="KAL2037558.1"/>
    </source>
</evidence>
<reference evidence="1 2" key="1">
    <citation type="submission" date="2024-09" db="EMBL/GenBank/DDBJ databases">
        <title>Rethinking Asexuality: The Enigmatic Case of Functional Sexual Genes in Lepraria (Stereocaulaceae).</title>
        <authorList>
            <person name="Doellman M."/>
            <person name="Sun Y."/>
            <person name="Barcenas-Pena A."/>
            <person name="Lumbsch H.T."/>
            <person name="Grewe F."/>
        </authorList>
    </citation>
    <scope>NUCLEOTIDE SEQUENCE [LARGE SCALE GENOMIC DNA]</scope>
    <source>
        <strain evidence="1 2">Mercado 3170</strain>
    </source>
</reference>
<comment type="caution">
    <text evidence="1">The sequence shown here is derived from an EMBL/GenBank/DDBJ whole genome shotgun (WGS) entry which is preliminary data.</text>
</comment>
<accession>A0ABR3ZW60</accession>
<organism evidence="1 2">
    <name type="scientific">Stereocaulon virgatum</name>
    <dbReference type="NCBI Taxonomy" id="373712"/>
    <lineage>
        <taxon>Eukaryota</taxon>
        <taxon>Fungi</taxon>
        <taxon>Dikarya</taxon>
        <taxon>Ascomycota</taxon>
        <taxon>Pezizomycotina</taxon>
        <taxon>Lecanoromycetes</taxon>
        <taxon>OSLEUM clade</taxon>
        <taxon>Lecanoromycetidae</taxon>
        <taxon>Lecanorales</taxon>
        <taxon>Lecanorineae</taxon>
        <taxon>Stereocaulaceae</taxon>
        <taxon>Stereocaulon</taxon>
    </lineage>
</organism>
<proteinExistence type="predicted"/>